<proteinExistence type="inferred from homology"/>
<accession>A0A087SWY9</accession>
<keyword evidence="5 13" id="KW-0863">Zinc-finger</keyword>
<evidence type="ECO:0000313" key="15">
    <source>
        <dbReference type="EMBL" id="KFM57378.1"/>
    </source>
</evidence>
<dbReference type="Proteomes" id="UP000054359">
    <property type="component" value="Unassembled WGS sequence"/>
</dbReference>
<evidence type="ECO:0000256" key="8">
    <source>
        <dbReference type="ARBA" id="ARBA00049598"/>
    </source>
</evidence>
<evidence type="ECO:0000256" key="2">
    <source>
        <dbReference type="ARBA" id="ARBA00022517"/>
    </source>
</evidence>
<evidence type="ECO:0000313" key="16">
    <source>
        <dbReference type="Proteomes" id="UP000054359"/>
    </source>
</evidence>
<dbReference type="InterPro" id="IPR051639">
    <property type="entry name" value="BCD1"/>
</dbReference>
<keyword evidence="2" id="KW-0690">Ribosome biogenesis</keyword>
<dbReference type="OrthoDB" id="272357at2759"/>
<dbReference type="Pfam" id="PF04438">
    <property type="entry name" value="zf-HIT"/>
    <property type="match status" value="1"/>
</dbReference>
<dbReference type="Gene3D" id="3.30.60.190">
    <property type="match status" value="1"/>
</dbReference>
<dbReference type="PANTHER" id="PTHR13483">
    <property type="entry name" value="BOX C_D SNORNA PROTEIN 1-RELATED"/>
    <property type="match status" value="1"/>
</dbReference>
<dbReference type="GO" id="GO:0005634">
    <property type="term" value="C:nucleus"/>
    <property type="evidence" value="ECO:0007669"/>
    <property type="project" value="TreeGrafter"/>
</dbReference>
<comment type="subunit">
    <text evidence="10">Interacts with FBL, SNU13, NOP58, NUFIP1, RUVBL1, RUVBL2 and TAF9. Interacts (via HIT-type zinc finger) with the RUVBL1/RUVBL2 complex in the presence of ADP.</text>
</comment>
<evidence type="ECO:0000256" key="6">
    <source>
        <dbReference type="ARBA" id="ARBA00022833"/>
    </source>
</evidence>
<dbReference type="GO" id="GO:0070761">
    <property type="term" value="C:pre-snoRNP complex"/>
    <property type="evidence" value="ECO:0007669"/>
    <property type="project" value="TreeGrafter"/>
</dbReference>
<dbReference type="AlphaFoldDB" id="A0A087SWY9"/>
<dbReference type="PANTHER" id="PTHR13483:SF3">
    <property type="entry name" value="BOX C_D SNORNA PROTEIN 1"/>
    <property type="match status" value="1"/>
</dbReference>
<feature type="non-terminal residue" evidence="15">
    <location>
        <position position="235"/>
    </location>
</feature>
<dbReference type="OMA" id="YWRVEWL"/>
<dbReference type="CDD" id="cd23023">
    <property type="entry name" value="zf-HIT_BCD1"/>
    <property type="match status" value="1"/>
</dbReference>
<comment type="function">
    <text evidence="8">Required for box C/D snoRNAs accumulation involved in snoRNA processing, snoRNA transport to the nucleolus and ribosome biogenesis.</text>
</comment>
<organism evidence="15 16">
    <name type="scientific">Stegodyphus mimosarum</name>
    <name type="common">African social velvet spider</name>
    <dbReference type="NCBI Taxonomy" id="407821"/>
    <lineage>
        <taxon>Eukaryota</taxon>
        <taxon>Metazoa</taxon>
        <taxon>Ecdysozoa</taxon>
        <taxon>Arthropoda</taxon>
        <taxon>Chelicerata</taxon>
        <taxon>Arachnida</taxon>
        <taxon>Araneae</taxon>
        <taxon>Araneomorphae</taxon>
        <taxon>Entelegynae</taxon>
        <taxon>Eresoidea</taxon>
        <taxon>Eresidae</taxon>
        <taxon>Stegodyphus</taxon>
    </lineage>
</organism>
<comment type="similarity">
    <text evidence="9">Belongs to the BCD1 family.</text>
</comment>
<dbReference type="SUPFAM" id="SSF144232">
    <property type="entry name" value="HIT/MYND zinc finger-like"/>
    <property type="match status" value="1"/>
</dbReference>
<dbReference type="PROSITE" id="PS51083">
    <property type="entry name" value="ZF_HIT"/>
    <property type="match status" value="1"/>
</dbReference>
<feature type="domain" description="HIT-type" evidence="14">
    <location>
        <begin position="15"/>
        <end position="48"/>
    </location>
</feature>
<dbReference type="GO" id="GO:0000463">
    <property type="term" value="P:maturation of LSU-rRNA from tricistronic rRNA transcript (SSU-rRNA, 5.8S rRNA, LSU-rRNA)"/>
    <property type="evidence" value="ECO:0007669"/>
    <property type="project" value="TreeGrafter"/>
</dbReference>
<keyword evidence="3" id="KW-0597">Phosphoprotein</keyword>
<keyword evidence="7" id="KW-0832">Ubl conjugation</keyword>
<evidence type="ECO:0000256" key="3">
    <source>
        <dbReference type="ARBA" id="ARBA00022553"/>
    </source>
</evidence>
<dbReference type="STRING" id="407821.A0A087SWY9"/>
<keyword evidence="16" id="KW-1185">Reference proteome</keyword>
<dbReference type="GO" id="GO:0048254">
    <property type="term" value="P:snoRNA localization"/>
    <property type="evidence" value="ECO:0007669"/>
    <property type="project" value="TreeGrafter"/>
</dbReference>
<evidence type="ECO:0000256" key="11">
    <source>
        <dbReference type="ARBA" id="ARBA00068630"/>
    </source>
</evidence>
<keyword evidence="1" id="KW-1017">Isopeptide bond</keyword>
<keyword evidence="4" id="KW-0479">Metal-binding</keyword>
<dbReference type="FunFam" id="3.30.60.190:FF:000001">
    <property type="entry name" value="box C/D snoRNA protein 1"/>
    <property type="match status" value="1"/>
</dbReference>
<dbReference type="Pfam" id="PF25790">
    <property type="entry name" value="BCD1"/>
    <property type="match status" value="1"/>
</dbReference>
<name>A0A087SWY9_STEMI</name>
<sequence length="235" mass="27519">MEDALTHGSVFQSICATCSAPSKYRCPKCSVLSCSLQCVKAHKQEKNCDGIREKTAFVPAEEFKDRHLLSDYHFLEEIGRTVDNANRAKRSHGCFHYLPPNLYRLKMAAKARKTDLQILPMVFSKRKISTTYIRYSDRKIFWRIEWNFPLCNFSCADERIDEEELLGKCLDKYLLPEKSDSLRDKLQYYHSMGHSGVVVLLKKEDSTANDLKYYILKQNKSLKKNFRRKRIIEFP</sequence>
<evidence type="ECO:0000256" key="9">
    <source>
        <dbReference type="ARBA" id="ARBA00049654"/>
    </source>
</evidence>
<dbReference type="EMBL" id="KK112336">
    <property type="protein sequence ID" value="KFM57378.1"/>
    <property type="molecule type" value="Genomic_DNA"/>
</dbReference>
<dbReference type="InterPro" id="IPR057721">
    <property type="entry name" value="BCD1_alpha/beta"/>
</dbReference>
<evidence type="ECO:0000256" key="5">
    <source>
        <dbReference type="ARBA" id="ARBA00022771"/>
    </source>
</evidence>
<reference evidence="15 16" key="1">
    <citation type="submission" date="2013-11" db="EMBL/GenBank/DDBJ databases">
        <title>Genome sequencing of Stegodyphus mimosarum.</title>
        <authorList>
            <person name="Bechsgaard J."/>
        </authorList>
    </citation>
    <scope>NUCLEOTIDE SEQUENCE [LARGE SCALE GENOMIC DNA]</scope>
</reference>
<evidence type="ECO:0000259" key="14">
    <source>
        <dbReference type="PROSITE" id="PS51083"/>
    </source>
</evidence>
<evidence type="ECO:0000256" key="13">
    <source>
        <dbReference type="PROSITE-ProRule" id="PRU00453"/>
    </source>
</evidence>
<protein>
    <recommendedName>
        <fullName evidence="11">Box C/D snoRNA protein 1</fullName>
    </recommendedName>
    <alternativeName>
        <fullName evidence="12">Zinc finger HIT domain-containing protein 6</fullName>
    </alternativeName>
</protein>
<dbReference type="GO" id="GO:0008270">
    <property type="term" value="F:zinc ion binding"/>
    <property type="evidence" value="ECO:0007669"/>
    <property type="project" value="UniProtKB-UniRule"/>
</dbReference>
<evidence type="ECO:0000256" key="7">
    <source>
        <dbReference type="ARBA" id="ARBA00022843"/>
    </source>
</evidence>
<keyword evidence="6" id="KW-0862">Zinc</keyword>
<evidence type="ECO:0000256" key="4">
    <source>
        <dbReference type="ARBA" id="ARBA00022723"/>
    </source>
</evidence>
<gene>
    <name evidence="15" type="ORF">X975_11760</name>
</gene>
<evidence type="ECO:0000256" key="10">
    <source>
        <dbReference type="ARBA" id="ARBA00061949"/>
    </source>
</evidence>
<dbReference type="GO" id="GO:0000492">
    <property type="term" value="P:box C/D snoRNP assembly"/>
    <property type="evidence" value="ECO:0007669"/>
    <property type="project" value="TreeGrafter"/>
</dbReference>
<dbReference type="InterPro" id="IPR007529">
    <property type="entry name" value="Znf_HIT"/>
</dbReference>
<evidence type="ECO:0000256" key="1">
    <source>
        <dbReference type="ARBA" id="ARBA00022499"/>
    </source>
</evidence>
<evidence type="ECO:0000256" key="12">
    <source>
        <dbReference type="ARBA" id="ARBA00077531"/>
    </source>
</evidence>